<name>A0A919J574_9ACTN</name>
<organism evidence="3 4">
    <name type="scientific">Paractinoplanes ferrugineus</name>
    <dbReference type="NCBI Taxonomy" id="113564"/>
    <lineage>
        <taxon>Bacteria</taxon>
        <taxon>Bacillati</taxon>
        <taxon>Actinomycetota</taxon>
        <taxon>Actinomycetes</taxon>
        <taxon>Micromonosporales</taxon>
        <taxon>Micromonosporaceae</taxon>
        <taxon>Paractinoplanes</taxon>
    </lineage>
</organism>
<feature type="transmembrane region" description="Helical" evidence="2">
    <location>
        <begin position="122"/>
        <end position="151"/>
    </location>
</feature>
<keyword evidence="2" id="KW-1133">Transmembrane helix</keyword>
<protein>
    <submittedName>
        <fullName evidence="3">Uncharacterized protein</fullName>
    </submittedName>
</protein>
<feature type="compositionally biased region" description="Low complexity" evidence="1">
    <location>
        <begin position="44"/>
        <end position="60"/>
    </location>
</feature>
<proteinExistence type="predicted"/>
<dbReference type="AlphaFoldDB" id="A0A919J574"/>
<evidence type="ECO:0000313" key="3">
    <source>
        <dbReference type="EMBL" id="GIE13228.1"/>
    </source>
</evidence>
<evidence type="ECO:0000313" key="4">
    <source>
        <dbReference type="Proteomes" id="UP000598174"/>
    </source>
</evidence>
<accession>A0A919J574</accession>
<feature type="region of interest" description="Disordered" evidence="1">
    <location>
        <begin position="1"/>
        <end position="78"/>
    </location>
</feature>
<sequence>MTAEPQANDLWKTAQPVRSTQSPTYAGRPGQSPAGYGQAGQTGYRGPAAQPAPYGYAAPRSGQSAWPPPGQGGYSGRVARGQAPGIGAVILFTTLFGVLGAISAHGRARRAAAMGRPGQKYWVAFAATLGGWTLVSVLLALAMMATLAGMAGTPTSTSSGRFTAAWLEQSIVKDGGVKDSSGAAATPTGATCASLSVDADGVGDWRCLVDFGATDRQAFDVAVGSDGRWVPSRGE</sequence>
<reference evidence="3" key="1">
    <citation type="submission" date="2021-01" db="EMBL/GenBank/DDBJ databases">
        <title>Whole genome shotgun sequence of Actinoplanes ferrugineus NBRC 15555.</title>
        <authorList>
            <person name="Komaki H."/>
            <person name="Tamura T."/>
        </authorList>
    </citation>
    <scope>NUCLEOTIDE SEQUENCE</scope>
    <source>
        <strain evidence="3">NBRC 15555</strain>
    </source>
</reference>
<feature type="transmembrane region" description="Helical" evidence="2">
    <location>
        <begin position="83"/>
        <end position="102"/>
    </location>
</feature>
<gene>
    <name evidence="3" type="ORF">Afe05nite_50680</name>
</gene>
<keyword evidence="2" id="KW-0812">Transmembrane</keyword>
<dbReference type="RefSeq" id="WP_203819673.1">
    <property type="nucleotide sequence ID" value="NZ_BAAABP010000052.1"/>
</dbReference>
<dbReference type="EMBL" id="BOMM01000047">
    <property type="protein sequence ID" value="GIE13228.1"/>
    <property type="molecule type" value="Genomic_DNA"/>
</dbReference>
<evidence type="ECO:0000256" key="2">
    <source>
        <dbReference type="SAM" id="Phobius"/>
    </source>
</evidence>
<dbReference type="Proteomes" id="UP000598174">
    <property type="component" value="Unassembled WGS sequence"/>
</dbReference>
<keyword evidence="2" id="KW-0472">Membrane</keyword>
<evidence type="ECO:0000256" key="1">
    <source>
        <dbReference type="SAM" id="MobiDB-lite"/>
    </source>
</evidence>
<comment type="caution">
    <text evidence="3">The sequence shown here is derived from an EMBL/GenBank/DDBJ whole genome shotgun (WGS) entry which is preliminary data.</text>
</comment>
<keyword evidence="4" id="KW-1185">Reference proteome</keyword>